<dbReference type="OrthoDB" id="174569at2"/>
<dbReference type="RefSeq" id="WP_127017529.1">
    <property type="nucleotide sequence ID" value="NZ_CP016379.1"/>
</dbReference>
<keyword evidence="8" id="KW-1185">Reference proteome</keyword>
<dbReference type="InterPro" id="IPR013783">
    <property type="entry name" value="Ig-like_fold"/>
</dbReference>
<feature type="domain" description="PKD/Chitinase" evidence="6">
    <location>
        <begin position="208"/>
        <end position="291"/>
    </location>
</feature>
<dbReference type="PROSITE" id="PS51257">
    <property type="entry name" value="PROKAR_LIPOPROTEIN"/>
    <property type="match status" value="1"/>
</dbReference>
<evidence type="ECO:0000256" key="3">
    <source>
        <dbReference type="ARBA" id="ARBA00022737"/>
    </source>
</evidence>
<gene>
    <name evidence="7" type="ORF">BBF96_12670</name>
</gene>
<dbReference type="GO" id="GO:0005261">
    <property type="term" value="F:monoatomic cation channel activity"/>
    <property type="evidence" value="ECO:0007669"/>
    <property type="project" value="TreeGrafter"/>
</dbReference>
<dbReference type="Proteomes" id="UP000267250">
    <property type="component" value="Chromosome"/>
</dbReference>
<feature type="domain" description="PKD/Chitinase" evidence="6">
    <location>
        <begin position="122"/>
        <end position="205"/>
    </location>
</feature>
<dbReference type="InterPro" id="IPR035986">
    <property type="entry name" value="PKD_dom_sf"/>
</dbReference>
<dbReference type="InterPro" id="IPR022409">
    <property type="entry name" value="PKD/Chitinase_dom"/>
</dbReference>
<evidence type="ECO:0000256" key="4">
    <source>
        <dbReference type="ARBA" id="ARBA00022989"/>
    </source>
</evidence>
<dbReference type="Gene3D" id="2.60.40.10">
    <property type="entry name" value="Immunoglobulins"/>
    <property type="match status" value="3"/>
</dbReference>
<organism evidence="7 8">
    <name type="scientific">Anoxybacter fermentans</name>
    <dbReference type="NCBI Taxonomy" id="1323375"/>
    <lineage>
        <taxon>Bacteria</taxon>
        <taxon>Bacillati</taxon>
        <taxon>Bacillota</taxon>
        <taxon>Clostridia</taxon>
        <taxon>Halanaerobiales</taxon>
        <taxon>Anoxybacter</taxon>
    </lineage>
</organism>
<keyword evidence="4" id="KW-1133">Transmembrane helix</keyword>
<keyword evidence="3" id="KW-0677">Repeat</keyword>
<dbReference type="AlphaFoldDB" id="A0A3Q9HRQ7"/>
<evidence type="ECO:0000256" key="2">
    <source>
        <dbReference type="ARBA" id="ARBA00022692"/>
    </source>
</evidence>
<dbReference type="SUPFAM" id="SSF49299">
    <property type="entry name" value="PKD domain"/>
    <property type="match status" value="3"/>
</dbReference>
<evidence type="ECO:0000313" key="7">
    <source>
        <dbReference type="EMBL" id="AZR74173.1"/>
    </source>
</evidence>
<protein>
    <recommendedName>
        <fullName evidence="6">PKD/Chitinase domain-containing protein</fullName>
    </recommendedName>
</protein>
<proteinExistence type="predicted"/>
<dbReference type="EMBL" id="CP016379">
    <property type="protein sequence ID" value="AZR74173.1"/>
    <property type="molecule type" value="Genomic_DNA"/>
</dbReference>
<dbReference type="GO" id="GO:0005886">
    <property type="term" value="C:plasma membrane"/>
    <property type="evidence" value="ECO:0007669"/>
    <property type="project" value="TreeGrafter"/>
</dbReference>
<evidence type="ECO:0000256" key="5">
    <source>
        <dbReference type="ARBA" id="ARBA00023136"/>
    </source>
</evidence>
<comment type="subcellular location">
    <subcellularLocation>
        <location evidence="1">Membrane</location>
        <topology evidence="1">Multi-pass membrane protein</topology>
    </subcellularLocation>
</comment>
<sequence>MKKLLTLLTILILTVGLVGCDFLPFMNKAPVIYSLISEKTTIHPGEEVKIQVKASDPNGDSLVYTWNATGGKINGTGSEVIWVAPQEIGEYTITVKVSDSKVDVSKSIQISVQPLPNEAPVISSLTVEKSVVQPEEKVKVQVQASDPDGDVLTYTWTVTGGSIEGTGSEVFWIASQTDGNYTITVEVSDGRDTVTGSINIQVNTAPIIEEISASSSSVLVNGTLTLTAIVNDPTGDNLTYRWEDAIGEVLGTEPSLEWHAPDTYGVYPVTLYVSDGIFESSKTININVEDDSHHAPEIQEVAITTPYFESQVVVDSVLAAGRLYAVWPIFVDVDESDQLDIQATADVGEVEIFASEYETICFWVAPDVAGEYTLTFTVTDGIYTVVKEYPVQVVENSCPEIDAIYINNELITDNYYQAAPGEEITISVLASDSDNDAPLEYKIIDPYYEIWNTNELTFTAPMEEEMDEIWIYVFDGLQVRVASVIIDVDNGADNNTNDQNAIDQNAIDQINNLISRFVNDYENQDINSILSYTDSSYQAELKSRLNRYFELERVSNLTIRKLSEIIEVDGEFEVQVAVQGDFYVLFETFPNSLIRVFTFWFTYDEYGNILISSVWL</sequence>
<evidence type="ECO:0000259" key="6">
    <source>
        <dbReference type="SMART" id="SM00089"/>
    </source>
</evidence>
<feature type="domain" description="PKD/Chitinase" evidence="6">
    <location>
        <begin position="33"/>
        <end position="115"/>
    </location>
</feature>
<accession>A0A3Q9HRQ7</accession>
<dbReference type="PANTHER" id="PTHR46730:SF4">
    <property type="entry name" value="POLYCYSTIC KIDNEY DISEASE PROTEIN 1-LIKE 1"/>
    <property type="match status" value="1"/>
</dbReference>
<keyword evidence="2" id="KW-0812">Transmembrane</keyword>
<evidence type="ECO:0000256" key="1">
    <source>
        <dbReference type="ARBA" id="ARBA00004141"/>
    </source>
</evidence>
<dbReference type="SMART" id="SM00089">
    <property type="entry name" value="PKD"/>
    <property type="match status" value="3"/>
</dbReference>
<keyword evidence="5" id="KW-0472">Membrane</keyword>
<dbReference type="Pfam" id="PF00801">
    <property type="entry name" value="PKD"/>
    <property type="match status" value="3"/>
</dbReference>
<reference evidence="7 8" key="1">
    <citation type="submission" date="2016-07" db="EMBL/GenBank/DDBJ databases">
        <title>Genome and transcriptome analysis of iron-reducing fermentative bacteria Anoxybacter fermentans.</title>
        <authorList>
            <person name="Zeng X."/>
            <person name="Shao Z."/>
        </authorList>
    </citation>
    <scope>NUCLEOTIDE SEQUENCE [LARGE SCALE GENOMIC DNA]</scope>
    <source>
        <strain evidence="7 8">DY22613</strain>
    </source>
</reference>
<dbReference type="PANTHER" id="PTHR46730">
    <property type="entry name" value="POLYCYSTIN-1"/>
    <property type="match status" value="1"/>
</dbReference>
<dbReference type="InterPro" id="IPR000601">
    <property type="entry name" value="PKD_dom"/>
</dbReference>
<dbReference type="GO" id="GO:0006816">
    <property type="term" value="P:calcium ion transport"/>
    <property type="evidence" value="ECO:0007669"/>
    <property type="project" value="TreeGrafter"/>
</dbReference>
<evidence type="ECO:0000313" key="8">
    <source>
        <dbReference type="Proteomes" id="UP000267250"/>
    </source>
</evidence>
<name>A0A3Q9HRQ7_9FIRM</name>
<dbReference type="KEGG" id="aft:BBF96_12670"/>